<keyword evidence="2 6" id="KW-0641">Proline biosynthesis</keyword>
<comment type="catalytic activity">
    <reaction evidence="6 9">
        <text>L-proline + NADP(+) = (S)-1-pyrroline-5-carboxylate + NADPH + 2 H(+)</text>
        <dbReference type="Rhea" id="RHEA:14109"/>
        <dbReference type="ChEBI" id="CHEBI:15378"/>
        <dbReference type="ChEBI" id="CHEBI:17388"/>
        <dbReference type="ChEBI" id="CHEBI:57783"/>
        <dbReference type="ChEBI" id="CHEBI:58349"/>
        <dbReference type="ChEBI" id="CHEBI:60039"/>
        <dbReference type="EC" id="1.5.1.2"/>
    </reaction>
</comment>
<organism evidence="12 13">
    <name type="scientific">Bacillus weihaiensis</name>
    <dbReference type="NCBI Taxonomy" id="1547283"/>
    <lineage>
        <taxon>Bacteria</taxon>
        <taxon>Bacillati</taxon>
        <taxon>Bacillota</taxon>
        <taxon>Bacilli</taxon>
        <taxon>Bacillales</taxon>
        <taxon>Bacillaceae</taxon>
        <taxon>Bacillus</taxon>
    </lineage>
</organism>
<dbReference type="InterPro" id="IPR036291">
    <property type="entry name" value="NAD(P)-bd_dom_sf"/>
</dbReference>
<dbReference type="OrthoDB" id="9805754at2"/>
<dbReference type="PANTHER" id="PTHR11645">
    <property type="entry name" value="PYRROLINE-5-CARBOXYLATE REDUCTASE"/>
    <property type="match status" value="1"/>
</dbReference>
<evidence type="ECO:0000256" key="5">
    <source>
        <dbReference type="ARBA" id="ARBA00058118"/>
    </source>
</evidence>
<dbReference type="NCBIfam" id="TIGR00112">
    <property type="entry name" value="proC"/>
    <property type="match status" value="1"/>
</dbReference>
<dbReference type="GO" id="GO:0055129">
    <property type="term" value="P:L-proline biosynthetic process"/>
    <property type="evidence" value="ECO:0007669"/>
    <property type="project" value="UniProtKB-UniRule"/>
</dbReference>
<dbReference type="Gene3D" id="1.10.3730.10">
    <property type="entry name" value="ProC C-terminal domain-like"/>
    <property type="match status" value="1"/>
</dbReference>
<dbReference type="GO" id="GO:0005737">
    <property type="term" value="C:cytoplasm"/>
    <property type="evidence" value="ECO:0007669"/>
    <property type="project" value="UniProtKB-SubCell"/>
</dbReference>
<evidence type="ECO:0000256" key="7">
    <source>
        <dbReference type="NCBIfam" id="TIGR00112"/>
    </source>
</evidence>
<evidence type="ECO:0000313" key="13">
    <source>
        <dbReference type="Proteomes" id="UP000181936"/>
    </source>
</evidence>
<dbReference type="PROSITE" id="PS00521">
    <property type="entry name" value="P5CR"/>
    <property type="match status" value="1"/>
</dbReference>
<evidence type="ECO:0000259" key="10">
    <source>
        <dbReference type="Pfam" id="PF03807"/>
    </source>
</evidence>
<dbReference type="InterPro" id="IPR008927">
    <property type="entry name" value="6-PGluconate_DH-like_C_sf"/>
</dbReference>
<keyword evidence="6 9" id="KW-0028">Amino-acid biosynthesis</keyword>
<evidence type="ECO:0000256" key="8">
    <source>
        <dbReference type="PIRSR" id="PIRSR000193-1"/>
    </source>
</evidence>
<evidence type="ECO:0000256" key="6">
    <source>
        <dbReference type="HAMAP-Rule" id="MF_01925"/>
    </source>
</evidence>
<evidence type="ECO:0000256" key="4">
    <source>
        <dbReference type="ARBA" id="ARBA00023002"/>
    </source>
</evidence>
<gene>
    <name evidence="6" type="primary">proC</name>
    <name evidence="12" type="ORF">A9C19_08365</name>
</gene>
<dbReference type="SUPFAM" id="SSF48179">
    <property type="entry name" value="6-phosphogluconate dehydrogenase C-terminal domain-like"/>
    <property type="match status" value="1"/>
</dbReference>
<feature type="domain" description="Pyrroline-5-carboxylate reductase dimerisation" evidence="11">
    <location>
        <begin position="160"/>
        <end position="261"/>
    </location>
</feature>
<evidence type="ECO:0000256" key="3">
    <source>
        <dbReference type="ARBA" id="ARBA00022857"/>
    </source>
</evidence>
<evidence type="ECO:0000256" key="9">
    <source>
        <dbReference type="RuleBase" id="RU003903"/>
    </source>
</evidence>
<name>A0A1L3MQZ1_9BACI</name>
<evidence type="ECO:0000313" key="12">
    <source>
        <dbReference type="EMBL" id="APH04757.1"/>
    </source>
</evidence>
<dbReference type="InterPro" id="IPR000304">
    <property type="entry name" value="Pyrroline-COOH_reductase"/>
</dbReference>
<comment type="similarity">
    <text evidence="1 6 9">Belongs to the pyrroline-5-carboxylate reductase family.</text>
</comment>
<dbReference type="InterPro" id="IPR028939">
    <property type="entry name" value="P5C_Rdtase_cat_N"/>
</dbReference>
<dbReference type="Pfam" id="PF14748">
    <property type="entry name" value="P5CR_dimer"/>
    <property type="match status" value="1"/>
</dbReference>
<dbReference type="RefSeq" id="WP_072579549.1">
    <property type="nucleotide sequence ID" value="NZ_CP016020.1"/>
</dbReference>
<dbReference type="STRING" id="1547283.A9C19_08365"/>
<reference evidence="12 13" key="1">
    <citation type="journal article" date="2016" name="Sci. Rep.">
        <title>Complete genome sequence and transcriptomic analysis of a novel marine strain Bacillus weihaiensis reveals the mechanism of brown algae degradation.</title>
        <authorList>
            <person name="Zhu Y."/>
            <person name="Chen P."/>
            <person name="Bao Y."/>
            <person name="Men Y."/>
            <person name="Zeng Y."/>
            <person name="Yang J."/>
            <person name="Sun J."/>
            <person name="Sun Y."/>
        </authorList>
    </citation>
    <scope>NUCLEOTIDE SEQUENCE [LARGE SCALE GENOMIC DNA]</scope>
    <source>
        <strain evidence="12 13">Alg07</strain>
    </source>
</reference>
<dbReference type="UniPathway" id="UPA00098">
    <property type="reaction ID" value="UER00361"/>
</dbReference>
<dbReference type="Pfam" id="PF03807">
    <property type="entry name" value="F420_oxidored"/>
    <property type="match status" value="1"/>
</dbReference>
<dbReference type="EC" id="1.5.1.2" evidence="6 7"/>
<dbReference type="HAMAP" id="MF_01925">
    <property type="entry name" value="P5C_reductase"/>
    <property type="match status" value="1"/>
</dbReference>
<keyword evidence="6" id="KW-0963">Cytoplasm</keyword>
<dbReference type="SUPFAM" id="SSF51735">
    <property type="entry name" value="NAD(P)-binding Rossmann-fold domains"/>
    <property type="match status" value="1"/>
</dbReference>
<accession>A0A1L3MQZ1</accession>
<dbReference type="Gene3D" id="3.40.50.720">
    <property type="entry name" value="NAD(P)-binding Rossmann-like Domain"/>
    <property type="match status" value="1"/>
</dbReference>
<evidence type="ECO:0000256" key="2">
    <source>
        <dbReference type="ARBA" id="ARBA00022650"/>
    </source>
</evidence>
<keyword evidence="13" id="KW-1185">Reference proteome</keyword>
<proteinExistence type="inferred from homology"/>
<feature type="binding site" evidence="8">
    <location>
        <begin position="8"/>
        <end position="13"/>
    </location>
    <ligand>
        <name>NADP(+)</name>
        <dbReference type="ChEBI" id="CHEBI:58349"/>
    </ligand>
</feature>
<dbReference type="Proteomes" id="UP000181936">
    <property type="component" value="Chromosome"/>
</dbReference>
<dbReference type="KEGG" id="bwh:A9C19_08365"/>
<comment type="catalytic activity">
    <reaction evidence="6">
        <text>L-proline + NAD(+) = (S)-1-pyrroline-5-carboxylate + NADH + 2 H(+)</text>
        <dbReference type="Rhea" id="RHEA:14105"/>
        <dbReference type="ChEBI" id="CHEBI:15378"/>
        <dbReference type="ChEBI" id="CHEBI:17388"/>
        <dbReference type="ChEBI" id="CHEBI:57540"/>
        <dbReference type="ChEBI" id="CHEBI:57945"/>
        <dbReference type="ChEBI" id="CHEBI:60039"/>
        <dbReference type="EC" id="1.5.1.2"/>
    </reaction>
</comment>
<dbReference type="FunFam" id="1.10.3730.10:FF:000001">
    <property type="entry name" value="Pyrroline-5-carboxylate reductase"/>
    <property type="match status" value="1"/>
</dbReference>
<feature type="binding site" evidence="8">
    <location>
        <begin position="69"/>
        <end position="72"/>
    </location>
    <ligand>
        <name>NADP(+)</name>
        <dbReference type="ChEBI" id="CHEBI:58349"/>
    </ligand>
</feature>
<keyword evidence="3 6" id="KW-0521">NADP</keyword>
<dbReference type="PIRSF" id="PIRSF000193">
    <property type="entry name" value="Pyrrol-5-carb_rd"/>
    <property type="match status" value="1"/>
</dbReference>
<dbReference type="AlphaFoldDB" id="A0A1L3MQZ1"/>
<dbReference type="GO" id="GO:0004735">
    <property type="term" value="F:pyrroline-5-carboxylate reductase activity"/>
    <property type="evidence" value="ECO:0007669"/>
    <property type="project" value="UniProtKB-UniRule"/>
</dbReference>
<dbReference type="InterPro" id="IPR053790">
    <property type="entry name" value="P5CR-like_CS"/>
</dbReference>
<comment type="subcellular location">
    <subcellularLocation>
        <location evidence="6">Cytoplasm</location>
    </subcellularLocation>
</comment>
<dbReference type="PANTHER" id="PTHR11645:SF49">
    <property type="entry name" value="PYRROLINE-5-CARBOXYLATE REDUCTASE 1"/>
    <property type="match status" value="1"/>
</dbReference>
<comment type="pathway">
    <text evidence="6 9">Amino-acid biosynthesis; L-proline biosynthesis; L-proline from L-glutamate 5-semialdehyde: step 1/1.</text>
</comment>
<dbReference type="EMBL" id="CP016020">
    <property type="protein sequence ID" value="APH04757.1"/>
    <property type="molecule type" value="Genomic_DNA"/>
</dbReference>
<sequence length="263" mass="28841">MKSSILFIGAGRMAEAIISGLTKENKFQQIYVSNKSRPVRLKELADSYQVVPTENWKEKIDSVQVIVLAMPPSEHDSILNELQPLITNQFVVTIAAGIGPTYLEERLPKGTAVGWIMPNTAAEVGYSISLFTYGQVVVEENKQQMKNLLDAIGKSHYCSEEEVHQLTAITGSAPAFLYAFTEALTTMSEKLGVQHEVARKLVTEMIIGSSEMLKTEKTASDLREQVTTPGGATAEGLKVLKEGNFETLIHQAIIATNKKARGE</sequence>
<dbReference type="InterPro" id="IPR029036">
    <property type="entry name" value="P5CR_dimer"/>
</dbReference>
<evidence type="ECO:0000256" key="1">
    <source>
        <dbReference type="ARBA" id="ARBA00005525"/>
    </source>
</evidence>
<feature type="domain" description="Pyrroline-5-carboxylate reductase catalytic N-terminal" evidence="10">
    <location>
        <begin position="5"/>
        <end position="97"/>
    </location>
</feature>
<keyword evidence="4 6" id="KW-0560">Oxidoreductase</keyword>
<comment type="function">
    <text evidence="5 6">Catalyzes the reduction of 1-pyrroline-5-carboxylate (PCA) to L-proline.</text>
</comment>
<protein>
    <recommendedName>
        <fullName evidence="6 7">Pyrroline-5-carboxylate reductase</fullName>
        <shortName evidence="6">P5C reductase</shortName>
        <shortName evidence="6">P5CR</shortName>
        <ecNumber evidence="6 7">1.5.1.2</ecNumber>
    </recommendedName>
    <alternativeName>
        <fullName evidence="6">PCA reductase</fullName>
    </alternativeName>
</protein>
<evidence type="ECO:0000259" key="11">
    <source>
        <dbReference type="Pfam" id="PF14748"/>
    </source>
</evidence>